<dbReference type="PROSITE" id="PS50112">
    <property type="entry name" value="PAS"/>
    <property type="match status" value="2"/>
</dbReference>
<feature type="domain" description="PAC" evidence="3">
    <location>
        <begin position="152"/>
        <end position="204"/>
    </location>
</feature>
<feature type="domain" description="PAS" evidence="2">
    <location>
        <begin position="320"/>
        <end position="395"/>
    </location>
</feature>
<dbReference type="Gene3D" id="2.10.70.100">
    <property type="match status" value="1"/>
</dbReference>
<protein>
    <submittedName>
        <fullName evidence="6">EAL domain-containing protein</fullName>
    </submittedName>
</protein>
<evidence type="ECO:0000259" key="4">
    <source>
        <dbReference type="PROSITE" id="PS50883"/>
    </source>
</evidence>
<dbReference type="InterPro" id="IPR000700">
    <property type="entry name" value="PAS-assoc_C"/>
</dbReference>
<evidence type="ECO:0000313" key="7">
    <source>
        <dbReference type="Proteomes" id="UP000483379"/>
    </source>
</evidence>
<dbReference type="InterPro" id="IPR043128">
    <property type="entry name" value="Rev_trsase/Diguanyl_cyclase"/>
</dbReference>
<dbReference type="FunFam" id="3.30.70.270:FF:000001">
    <property type="entry name" value="Diguanylate cyclase domain protein"/>
    <property type="match status" value="1"/>
</dbReference>
<dbReference type="SMART" id="SM00052">
    <property type="entry name" value="EAL"/>
    <property type="match status" value="1"/>
</dbReference>
<dbReference type="CDD" id="cd01949">
    <property type="entry name" value="GGDEF"/>
    <property type="match status" value="1"/>
</dbReference>
<dbReference type="Gene3D" id="3.30.450.20">
    <property type="entry name" value="PAS domain"/>
    <property type="match status" value="4"/>
</dbReference>
<dbReference type="NCBIfam" id="TIGR00254">
    <property type="entry name" value="GGDEF"/>
    <property type="match status" value="1"/>
</dbReference>
<dbReference type="PROSITE" id="PS50883">
    <property type="entry name" value="EAL"/>
    <property type="match status" value="1"/>
</dbReference>
<dbReference type="SMART" id="SM00086">
    <property type="entry name" value="PAC"/>
    <property type="match status" value="3"/>
</dbReference>
<dbReference type="InterPro" id="IPR035919">
    <property type="entry name" value="EAL_sf"/>
</dbReference>
<dbReference type="Pfam" id="PF08448">
    <property type="entry name" value="PAS_4"/>
    <property type="match status" value="2"/>
</dbReference>
<comment type="caution">
    <text evidence="6">The sequence shown here is derived from an EMBL/GenBank/DDBJ whole genome shotgun (WGS) entry which is preliminary data.</text>
</comment>
<evidence type="ECO:0000259" key="2">
    <source>
        <dbReference type="PROSITE" id="PS50112"/>
    </source>
</evidence>
<feature type="domain" description="PAS" evidence="2">
    <location>
        <begin position="198"/>
        <end position="268"/>
    </location>
</feature>
<dbReference type="AlphaFoldDB" id="A0A6M0JZ49"/>
<dbReference type="CDD" id="cd01948">
    <property type="entry name" value="EAL"/>
    <property type="match status" value="1"/>
</dbReference>
<evidence type="ECO:0000259" key="3">
    <source>
        <dbReference type="PROSITE" id="PS50113"/>
    </source>
</evidence>
<dbReference type="InterPro" id="IPR029787">
    <property type="entry name" value="Nucleotide_cyclase"/>
</dbReference>
<dbReference type="GO" id="GO:0003824">
    <property type="term" value="F:catalytic activity"/>
    <property type="evidence" value="ECO:0007669"/>
    <property type="project" value="UniProtKB-ARBA"/>
</dbReference>
<dbReference type="PANTHER" id="PTHR44757:SF2">
    <property type="entry name" value="BIOFILM ARCHITECTURE MAINTENANCE PROTEIN MBAA"/>
    <property type="match status" value="1"/>
</dbReference>
<dbReference type="Pfam" id="PF00990">
    <property type="entry name" value="GGDEF"/>
    <property type="match status" value="1"/>
</dbReference>
<dbReference type="NCBIfam" id="TIGR00229">
    <property type="entry name" value="sensory_box"/>
    <property type="match status" value="3"/>
</dbReference>
<dbReference type="PANTHER" id="PTHR44757">
    <property type="entry name" value="DIGUANYLATE CYCLASE DGCP"/>
    <property type="match status" value="1"/>
</dbReference>
<dbReference type="InterPro" id="IPR013655">
    <property type="entry name" value="PAS_fold_3"/>
</dbReference>
<evidence type="ECO:0000256" key="1">
    <source>
        <dbReference type="ARBA" id="ARBA00001946"/>
    </source>
</evidence>
<keyword evidence="7" id="KW-1185">Reference proteome</keyword>
<dbReference type="InterPro" id="IPR001633">
    <property type="entry name" value="EAL_dom"/>
</dbReference>
<dbReference type="PROSITE" id="PS50887">
    <property type="entry name" value="GGDEF"/>
    <property type="match status" value="1"/>
</dbReference>
<dbReference type="InterPro" id="IPR000160">
    <property type="entry name" value="GGDEF_dom"/>
</dbReference>
<dbReference type="PROSITE" id="PS50113">
    <property type="entry name" value="PAC"/>
    <property type="match status" value="2"/>
</dbReference>
<dbReference type="InterPro" id="IPR052155">
    <property type="entry name" value="Biofilm_reg_signaling"/>
</dbReference>
<dbReference type="InterPro" id="IPR035965">
    <property type="entry name" value="PAS-like_dom_sf"/>
</dbReference>
<reference evidence="6 7" key="1">
    <citation type="submission" date="2020-02" db="EMBL/GenBank/DDBJ databases">
        <title>Genome sequences of Thiorhodococcus mannitoliphagus and Thiorhodococcus minor, purple sulfur photosynthetic bacteria in the gammaproteobacterial family, Chromatiaceae.</title>
        <authorList>
            <person name="Aviles F.A."/>
            <person name="Meyer T.E."/>
            <person name="Kyndt J.A."/>
        </authorList>
    </citation>
    <scope>NUCLEOTIDE SEQUENCE [LARGE SCALE GENOMIC DNA]</scope>
    <source>
        <strain evidence="6 7">DSM 11518</strain>
    </source>
</reference>
<sequence>MHAQDRSLLRAEIAVARDRAGPISLRYRAVVAPDGEARSIEARAETCRDDAGRPIGLVGVAIDVTDQASAEAALRESRAQLRLALRLSQTGVWDWDPHTGRVRWLEGVDALWGLPEGMFQGTYEDLGSRIHPDDLIAWKENVTACVEQGTEHHLEFRVRWPDGSIHWLGAYGNAVRDAHGRATRVAGVVRDITRLKLAEDEQSRFFRLSPNLFLIADGDGRIRRANAAWGDLLGYDGETLIGRSVLDCVDRADVGAMARVLRSLGRASEHVRLECRMRCKGGEARILAWSIAAQPEARLIYAVGQDLTEQRAKDAKLTQAGTRYRELVEHMSDGVAVYRAIDQGRDFVVAQLNPAGEQITGVSAREALGRPLLDAFPGLAATGLKDVLQRVYRSGEAEQVPMLRYADERRDQWIEGRVYKLPSGDVVGVFSDVTRRRLTEQTLEDALKRLESLAYYDQLTGLPNRRLLLDRLQQAMQVADREHSQVAVCYLDLDDFKPINDELGHEAGDGLLRIVAERLRASVRPGDTVARWGGDEFALVLADVGRPGVCAQTLDRILRGLAASNLIEGQPRRISASIGVTLYPKDAADADGLLRHADHALYLAKQGGRNNYQFFDAREDRLAAANRAMLEAIGRAISSDELRLLYQPIVNMRSGRMDGVEVLVRWQHPERGLLLPVDFMPSIEGIELSRRLDLWVLDHALAQQTAWLEAGLQLKLRVNVSTHSLRTSGFLQEIACLLDRYPEARPRGLALEIAESAALAQIDDIASVIGQAELLGISFALDDFGTGFCSLNLFRRLHAPVLKIDRSFVDQMLSDAEDAHVVEGVIGLARAFRREVIAEGVETLAQGQRLLDMGCELAQGYGIAPPMAAAEVSSWIQAYRVPGEWHDCGDARTAC</sequence>
<proteinExistence type="predicted"/>
<dbReference type="Proteomes" id="UP000483379">
    <property type="component" value="Unassembled WGS sequence"/>
</dbReference>
<gene>
    <name evidence="6" type="ORF">G3446_11200</name>
</gene>
<dbReference type="InterPro" id="IPR001610">
    <property type="entry name" value="PAC"/>
</dbReference>
<dbReference type="SUPFAM" id="SSF55785">
    <property type="entry name" value="PYP-like sensor domain (PAS domain)"/>
    <property type="match status" value="4"/>
</dbReference>
<evidence type="ECO:0000259" key="5">
    <source>
        <dbReference type="PROSITE" id="PS50887"/>
    </source>
</evidence>
<feature type="domain" description="PAC" evidence="3">
    <location>
        <begin position="23"/>
        <end position="76"/>
    </location>
</feature>
<accession>A0A6M0JZ49</accession>
<dbReference type="Pfam" id="PF08447">
    <property type="entry name" value="PAS_3"/>
    <property type="match status" value="1"/>
</dbReference>
<dbReference type="SUPFAM" id="SSF141868">
    <property type="entry name" value="EAL domain-like"/>
    <property type="match status" value="1"/>
</dbReference>
<dbReference type="Pfam" id="PF00563">
    <property type="entry name" value="EAL"/>
    <property type="match status" value="1"/>
</dbReference>
<dbReference type="Gene3D" id="3.30.70.270">
    <property type="match status" value="1"/>
</dbReference>
<dbReference type="SUPFAM" id="SSF55073">
    <property type="entry name" value="Nucleotide cyclase"/>
    <property type="match status" value="1"/>
</dbReference>
<feature type="domain" description="EAL" evidence="4">
    <location>
        <begin position="626"/>
        <end position="880"/>
    </location>
</feature>
<evidence type="ECO:0000313" key="6">
    <source>
        <dbReference type="EMBL" id="NEV62449.1"/>
    </source>
</evidence>
<dbReference type="InterPro" id="IPR000014">
    <property type="entry name" value="PAS"/>
</dbReference>
<comment type="cofactor">
    <cofactor evidence="1">
        <name>Mg(2+)</name>
        <dbReference type="ChEBI" id="CHEBI:18420"/>
    </cofactor>
</comment>
<dbReference type="SMART" id="SM00091">
    <property type="entry name" value="PAS"/>
    <property type="match status" value="3"/>
</dbReference>
<dbReference type="SMART" id="SM00267">
    <property type="entry name" value="GGDEF"/>
    <property type="match status" value="1"/>
</dbReference>
<dbReference type="Gene3D" id="3.20.20.450">
    <property type="entry name" value="EAL domain"/>
    <property type="match status" value="1"/>
</dbReference>
<dbReference type="EMBL" id="JAAIJQ010000028">
    <property type="protein sequence ID" value="NEV62449.1"/>
    <property type="molecule type" value="Genomic_DNA"/>
</dbReference>
<dbReference type="InterPro" id="IPR013656">
    <property type="entry name" value="PAS_4"/>
</dbReference>
<feature type="domain" description="GGDEF" evidence="5">
    <location>
        <begin position="484"/>
        <end position="617"/>
    </location>
</feature>
<organism evidence="6 7">
    <name type="scientific">Thiorhodococcus minor</name>
    <dbReference type="NCBI Taxonomy" id="57489"/>
    <lineage>
        <taxon>Bacteria</taxon>
        <taxon>Pseudomonadati</taxon>
        <taxon>Pseudomonadota</taxon>
        <taxon>Gammaproteobacteria</taxon>
        <taxon>Chromatiales</taxon>
        <taxon>Chromatiaceae</taxon>
        <taxon>Thiorhodococcus</taxon>
    </lineage>
</organism>
<name>A0A6M0JZ49_9GAMM</name>
<dbReference type="CDD" id="cd00130">
    <property type="entry name" value="PAS"/>
    <property type="match status" value="3"/>
</dbReference>